<dbReference type="EMBL" id="VBPB01000308">
    <property type="protein sequence ID" value="TMQ69451.1"/>
    <property type="molecule type" value="Genomic_DNA"/>
</dbReference>
<evidence type="ECO:0000313" key="6">
    <source>
        <dbReference type="EMBL" id="TMQ69451.1"/>
    </source>
</evidence>
<evidence type="ECO:0000256" key="1">
    <source>
        <dbReference type="ARBA" id="ARBA00009227"/>
    </source>
</evidence>
<accession>A0A538U0Y3</accession>
<feature type="binding site" evidence="4">
    <location>
        <position position="139"/>
    </location>
    <ligand>
        <name>Mn(2+)</name>
        <dbReference type="ChEBI" id="CHEBI:29035"/>
        <label>1</label>
    </ligand>
</feature>
<dbReference type="Pfam" id="PF00491">
    <property type="entry name" value="Arginase"/>
    <property type="match status" value="1"/>
</dbReference>
<dbReference type="PANTHER" id="PTHR11358">
    <property type="entry name" value="ARGINASE/AGMATINASE"/>
    <property type="match status" value="1"/>
</dbReference>
<dbReference type="NCBIfam" id="TIGR01230">
    <property type="entry name" value="agmatinase"/>
    <property type="match status" value="1"/>
</dbReference>
<dbReference type="Gene3D" id="3.40.800.10">
    <property type="entry name" value="Ureohydrolase domain"/>
    <property type="match status" value="1"/>
</dbReference>
<proteinExistence type="inferred from homology"/>
<dbReference type="InterPro" id="IPR020855">
    <property type="entry name" value="Ureohydrolase_Mn_BS"/>
</dbReference>
<evidence type="ECO:0000256" key="3">
    <source>
        <dbReference type="ARBA" id="ARBA00022801"/>
    </source>
</evidence>
<comment type="cofactor">
    <cofactor evidence="4">
        <name>Mn(2+)</name>
        <dbReference type="ChEBI" id="CHEBI:29035"/>
    </cofactor>
    <text evidence="4">Binds 2 manganese ions per subunit.</text>
</comment>
<evidence type="ECO:0000313" key="7">
    <source>
        <dbReference type="Proteomes" id="UP000319771"/>
    </source>
</evidence>
<dbReference type="AlphaFoldDB" id="A0A538U0Y3"/>
<dbReference type="SUPFAM" id="SSF52768">
    <property type="entry name" value="Arginase/deacetylase"/>
    <property type="match status" value="1"/>
</dbReference>
<feature type="binding site" evidence="4">
    <location>
        <position position="141"/>
    </location>
    <ligand>
        <name>Mn(2+)</name>
        <dbReference type="ChEBI" id="CHEBI:29035"/>
        <label>1</label>
    </ligand>
</feature>
<keyword evidence="2 4" id="KW-0479">Metal-binding</keyword>
<dbReference type="InterPro" id="IPR005925">
    <property type="entry name" value="Agmatinase-rel"/>
</dbReference>
<dbReference type="GO" id="GO:0008783">
    <property type="term" value="F:agmatinase activity"/>
    <property type="evidence" value="ECO:0007669"/>
    <property type="project" value="UniProtKB-EC"/>
</dbReference>
<evidence type="ECO:0000256" key="4">
    <source>
        <dbReference type="PIRSR" id="PIRSR036979-1"/>
    </source>
</evidence>
<feature type="binding site" evidence="4">
    <location>
        <position position="116"/>
    </location>
    <ligand>
        <name>Mn(2+)</name>
        <dbReference type="ChEBI" id="CHEBI:29035"/>
        <label>1</label>
    </ligand>
</feature>
<dbReference type="Proteomes" id="UP000319771">
    <property type="component" value="Unassembled WGS sequence"/>
</dbReference>
<feature type="binding site" evidence="4">
    <location>
        <position position="220"/>
    </location>
    <ligand>
        <name>Mn(2+)</name>
        <dbReference type="ChEBI" id="CHEBI:29035"/>
        <label>1</label>
    </ligand>
</feature>
<dbReference type="InterPro" id="IPR023696">
    <property type="entry name" value="Ureohydrolase_dom_sf"/>
</dbReference>
<gene>
    <name evidence="6" type="primary">speB</name>
    <name evidence="6" type="ORF">E6K81_14945</name>
</gene>
<organism evidence="6 7">
    <name type="scientific">Eiseniibacteriota bacterium</name>
    <dbReference type="NCBI Taxonomy" id="2212470"/>
    <lineage>
        <taxon>Bacteria</taxon>
        <taxon>Candidatus Eiseniibacteriota</taxon>
    </lineage>
</organism>
<dbReference type="GO" id="GO:0046872">
    <property type="term" value="F:metal ion binding"/>
    <property type="evidence" value="ECO:0007669"/>
    <property type="project" value="UniProtKB-KW"/>
</dbReference>
<protein>
    <submittedName>
        <fullName evidence="6">Agmatinase</fullName>
        <ecNumber evidence="6">3.5.3.11</ecNumber>
    </submittedName>
</protein>
<comment type="caution">
    <text evidence="6">The sequence shown here is derived from an EMBL/GenBank/DDBJ whole genome shotgun (WGS) entry which is preliminary data.</text>
</comment>
<feature type="binding site" evidence="4">
    <location>
        <position position="143"/>
    </location>
    <ligand>
        <name>Mn(2+)</name>
        <dbReference type="ChEBI" id="CHEBI:29035"/>
        <label>1</label>
    </ligand>
</feature>
<dbReference type="CDD" id="cd11593">
    <property type="entry name" value="Agmatinase-like_2"/>
    <property type="match status" value="1"/>
</dbReference>
<dbReference type="PANTHER" id="PTHR11358:SF26">
    <property type="entry name" value="GUANIDINO ACID HYDROLASE, MITOCHONDRIAL"/>
    <property type="match status" value="1"/>
</dbReference>
<sequence length="316" mass="34081">MRTPDWPTGLPNNFGGLDQAFSELGTARAVVLPVPYDFTTTYQGGTRSGPRAILAASQNMELWDEEVGPIYRSGIHTMPELEPAAEGPEAMVARVERAVTWILEQGKLPAILGGEHSITAGAVRAAVRRHPRLSVLQIDAHGDMRDTYLGTPHSHACVMRRVREQVPAASVGIRSMSEEEAEHLERHPVPLSSVRRFRALQGRWDPILAALTDEVFVTFDLDGLDPSILPATGTPEPGGLDWYEAVDLLRAVSQRARIVGFDVVELAPLPGQVASDFLAARLVYRLIGLALRLAQGGADAAASAAASDATRHPARA</sequence>
<evidence type="ECO:0000256" key="5">
    <source>
        <dbReference type="RuleBase" id="RU003684"/>
    </source>
</evidence>
<feature type="binding site" evidence="4">
    <location>
        <position position="222"/>
    </location>
    <ligand>
        <name>Mn(2+)</name>
        <dbReference type="ChEBI" id="CHEBI:29035"/>
        <label>1</label>
    </ligand>
</feature>
<comment type="similarity">
    <text evidence="1">Belongs to the arginase family. Agmatinase subfamily.</text>
</comment>
<dbReference type="PIRSF" id="PIRSF036979">
    <property type="entry name" value="Arginase"/>
    <property type="match status" value="1"/>
</dbReference>
<keyword evidence="4" id="KW-0464">Manganese</keyword>
<dbReference type="InterPro" id="IPR006035">
    <property type="entry name" value="Ureohydrolase"/>
</dbReference>
<reference evidence="6 7" key="1">
    <citation type="journal article" date="2019" name="Nat. Microbiol.">
        <title>Mediterranean grassland soil C-N compound turnover is dependent on rainfall and depth, and is mediated by genomically divergent microorganisms.</title>
        <authorList>
            <person name="Diamond S."/>
            <person name="Andeer P.F."/>
            <person name="Li Z."/>
            <person name="Crits-Christoph A."/>
            <person name="Burstein D."/>
            <person name="Anantharaman K."/>
            <person name="Lane K.R."/>
            <person name="Thomas B.C."/>
            <person name="Pan C."/>
            <person name="Northen T.R."/>
            <person name="Banfield J.F."/>
        </authorList>
    </citation>
    <scope>NUCLEOTIDE SEQUENCE [LARGE SCALE GENOMIC DNA]</scope>
    <source>
        <strain evidence="6">WS_11</strain>
    </source>
</reference>
<dbReference type="PROSITE" id="PS01053">
    <property type="entry name" value="ARGINASE_1"/>
    <property type="match status" value="1"/>
</dbReference>
<dbReference type="GO" id="GO:0033389">
    <property type="term" value="P:putrescine biosynthetic process from arginine, via agmatine"/>
    <property type="evidence" value="ECO:0007669"/>
    <property type="project" value="TreeGrafter"/>
</dbReference>
<dbReference type="EC" id="3.5.3.11" evidence="6"/>
<evidence type="ECO:0000256" key="2">
    <source>
        <dbReference type="ARBA" id="ARBA00022723"/>
    </source>
</evidence>
<dbReference type="PROSITE" id="PS51409">
    <property type="entry name" value="ARGINASE_2"/>
    <property type="match status" value="1"/>
</dbReference>
<keyword evidence="3 5" id="KW-0378">Hydrolase</keyword>
<name>A0A538U0Y3_UNCEI</name>